<sequence>MLKRVDPDISKHLFWAKLTPDKTLSMPLWVHSIDVAMVFRTLTDLPGFHRSLESLANKQLTTLIKDRLAALVGIHDIGKANCGFQLKPWTGEKIGHIRELAPIIDPESSDPALAERFLMLLPEQMISWFSSDEQAYTYFISVFSHHGRPIRFQGEKTGVYGKARDYWQKIDDIDPFRGIEEVITAVQYTFPSAFVDHNEEEGILPTSAFFQHRYAGLITLADWIGSNPEWFPIESLAYDENSLKKRIQANQNTIQEVLQSIGLDVDHSRRFIVSTYQKKLSFEEIYPDFAPRPLQNALSHIDLDKNEASAHLLIAEADTGSGKTEAAIYWFLKLWALGKVDSLYFALPTRVAATEIYRRVRSVVDRLFRGTNQTSVENVLQTPTVVLAVPGYHMNDENEFKILPDEERANIFYDDRAELIKAKTWAAEMPKKYLAGTIAVGTIDQALLSVIQTSHAHMRSILLDRSLLVVDEVHASDSYMTYLLGHLLEHHVKRAQGYAMLMSATLGSTARHRFLSKVSGDELTKDDFGAMVHLPYPSYTLLDGETRSTEGSISYEKKVRVRLEPWALDLEKAVQEALQAARDGARVLIVLNTVSRAVDMFRMIEERYQAEQFLFSIKHTSMSDHIPTLHHGRFAPDTRKILDLEVTRQMGKGTTSHSMILIGTQTLEQSLDIDADFLITDLAPGDVLLQRIGRLHRHARSDRPERFKNPSCLVLTPGDSLEHTLDQKGEAKAQFKRMGYGSVYEDVRTLELTVLFLKNHPEISIPGDNRLIVESVTHEDQLASLRSPLWDKHRDLIEGGDLAKAIIGGEAVIDFGKYFGDFIFNELGGRVATRLGLSNLDLPVREAFRGPFGEWVTRIVIPHHMAPKEVFLTEGRKIEEVTLEPVESGTEGTILKVGSTTYRYSRYGLERLGGE</sequence>
<dbReference type="Gene3D" id="1.10.3210.30">
    <property type="match status" value="1"/>
</dbReference>
<evidence type="ECO:0000256" key="1">
    <source>
        <dbReference type="ARBA" id="ARBA00006847"/>
    </source>
</evidence>
<dbReference type="NCBIfam" id="TIGR01587">
    <property type="entry name" value="cas3_core"/>
    <property type="match status" value="1"/>
</dbReference>
<dbReference type="SUPFAM" id="SSF52540">
    <property type="entry name" value="P-loop containing nucleoside triphosphate hydrolases"/>
    <property type="match status" value="1"/>
</dbReference>
<dbReference type="InterPro" id="IPR050547">
    <property type="entry name" value="DEAD_box_RNA_helicases"/>
</dbReference>
<keyword evidence="6" id="KW-0378">Hydrolase</keyword>
<comment type="similarity">
    <text evidence="1">In the N-terminal section; belongs to the CRISPR-associated nuclease Cas3-HD family.</text>
</comment>
<dbReference type="Proteomes" id="UP000244338">
    <property type="component" value="Unassembled WGS sequence"/>
</dbReference>
<dbReference type="Gene3D" id="3.40.50.300">
    <property type="entry name" value="P-loop containing nucleotide triphosphate hydrolases"/>
    <property type="match status" value="2"/>
</dbReference>
<evidence type="ECO:0000256" key="6">
    <source>
        <dbReference type="ARBA" id="ARBA00022801"/>
    </source>
</evidence>
<dbReference type="GO" id="GO:0005524">
    <property type="term" value="F:ATP binding"/>
    <property type="evidence" value="ECO:0007669"/>
    <property type="project" value="UniProtKB-KW"/>
</dbReference>
<dbReference type="SMART" id="SM00487">
    <property type="entry name" value="DEXDc"/>
    <property type="match status" value="1"/>
</dbReference>
<reference evidence="13" key="1">
    <citation type="journal article" date="2018" name="Sci. Rep.">
        <title>Lignite coal burning seam in the remote Altai Mountains harbors a hydrogen-driven thermophilic microbial community.</title>
        <authorList>
            <person name="Kadnikov V.V."/>
            <person name="Mardanov A.V."/>
            <person name="Ivasenko D.A."/>
            <person name="Antsiferov D.V."/>
            <person name="Beletsky A.V."/>
            <person name="Karnachuk O.V."/>
            <person name="Ravin N.V."/>
        </authorList>
    </citation>
    <scope>NUCLEOTIDE SEQUENCE [LARGE SCALE GENOMIC DNA]</scope>
</reference>
<dbReference type="InterPro" id="IPR011545">
    <property type="entry name" value="DEAD/DEAH_box_helicase_dom"/>
</dbReference>
<evidence type="ECO:0000256" key="3">
    <source>
        <dbReference type="ARBA" id="ARBA00022722"/>
    </source>
</evidence>
<evidence type="ECO:0000259" key="11">
    <source>
        <dbReference type="PROSITE" id="PS51643"/>
    </source>
</evidence>
<dbReference type="PANTHER" id="PTHR47963">
    <property type="entry name" value="DEAD-BOX ATP-DEPENDENT RNA HELICASE 47, MITOCHONDRIAL"/>
    <property type="match status" value="1"/>
</dbReference>
<dbReference type="InterPro" id="IPR027417">
    <property type="entry name" value="P-loop_NTPase"/>
</dbReference>
<dbReference type="PROSITE" id="PS51643">
    <property type="entry name" value="HD_CAS3"/>
    <property type="match status" value="1"/>
</dbReference>
<dbReference type="AlphaFoldDB" id="A0A2R6XZE3"/>
<keyword evidence="3" id="KW-0540">Nuclease</keyword>
<dbReference type="GO" id="GO:0051607">
    <property type="term" value="P:defense response to virus"/>
    <property type="evidence" value="ECO:0007669"/>
    <property type="project" value="UniProtKB-KW"/>
</dbReference>
<evidence type="ECO:0000256" key="9">
    <source>
        <dbReference type="ARBA" id="ARBA00023118"/>
    </source>
</evidence>
<keyword evidence="4" id="KW-0479">Metal-binding</keyword>
<evidence type="ECO:0000313" key="13">
    <source>
        <dbReference type="Proteomes" id="UP000244338"/>
    </source>
</evidence>
<organism evidence="12 13">
    <name type="scientific">Candidatus Carbonibacillus altaicus</name>
    <dbReference type="NCBI Taxonomy" id="2163959"/>
    <lineage>
        <taxon>Bacteria</taxon>
        <taxon>Bacillati</taxon>
        <taxon>Bacillota</taxon>
        <taxon>Bacilli</taxon>
        <taxon>Bacillales</taxon>
        <taxon>Candidatus Carbonibacillus</taxon>
    </lineage>
</organism>
<keyword evidence="9" id="KW-0051">Antiviral defense</keyword>
<dbReference type="GO" id="GO:0016787">
    <property type="term" value="F:hydrolase activity"/>
    <property type="evidence" value="ECO:0007669"/>
    <property type="project" value="UniProtKB-KW"/>
</dbReference>
<comment type="similarity">
    <text evidence="2">In the central section; belongs to the CRISPR-associated helicase Cas3 family.</text>
</comment>
<keyword evidence="5" id="KW-0547">Nucleotide-binding</keyword>
<dbReference type="GO" id="GO:0003724">
    <property type="term" value="F:RNA helicase activity"/>
    <property type="evidence" value="ECO:0007669"/>
    <property type="project" value="TreeGrafter"/>
</dbReference>
<evidence type="ECO:0000256" key="2">
    <source>
        <dbReference type="ARBA" id="ARBA00009046"/>
    </source>
</evidence>
<dbReference type="GO" id="GO:0003723">
    <property type="term" value="F:RNA binding"/>
    <property type="evidence" value="ECO:0007669"/>
    <property type="project" value="TreeGrafter"/>
</dbReference>
<feature type="domain" description="HD Cas3-type" evidence="11">
    <location>
        <begin position="21"/>
        <end position="224"/>
    </location>
</feature>
<dbReference type="InterPro" id="IPR006483">
    <property type="entry name" value="CRISPR-assoc_Cas3_HD"/>
</dbReference>
<evidence type="ECO:0000256" key="8">
    <source>
        <dbReference type="ARBA" id="ARBA00022840"/>
    </source>
</evidence>
<keyword evidence="8" id="KW-0067">ATP-binding</keyword>
<evidence type="ECO:0000259" key="10">
    <source>
        <dbReference type="PROSITE" id="PS51192"/>
    </source>
</evidence>
<dbReference type="Pfam" id="PF18019">
    <property type="entry name" value="Cas3_HD"/>
    <property type="match status" value="1"/>
</dbReference>
<dbReference type="InterPro" id="IPR054712">
    <property type="entry name" value="Cas3-like_dom"/>
</dbReference>
<evidence type="ECO:0000256" key="4">
    <source>
        <dbReference type="ARBA" id="ARBA00022723"/>
    </source>
</evidence>
<protein>
    <submittedName>
        <fullName evidence="12">CRISPR-associated helicase Cas3</fullName>
    </submittedName>
</protein>
<evidence type="ECO:0000313" key="12">
    <source>
        <dbReference type="EMBL" id="PTQ55782.1"/>
    </source>
</evidence>
<dbReference type="Pfam" id="PF00270">
    <property type="entry name" value="DEAD"/>
    <property type="match status" value="1"/>
</dbReference>
<evidence type="ECO:0000256" key="7">
    <source>
        <dbReference type="ARBA" id="ARBA00022806"/>
    </source>
</evidence>
<comment type="caution">
    <text evidence="12">The sequence shown here is derived from an EMBL/GenBank/DDBJ whole genome shotgun (WGS) entry which is preliminary data.</text>
</comment>
<name>A0A2R6XZE3_9BACL</name>
<proteinExistence type="inferred from homology"/>
<dbReference type="InterPro" id="IPR038257">
    <property type="entry name" value="CRISPR-assoc_Cas3_HD_sf"/>
</dbReference>
<feature type="domain" description="Helicase ATP-binding" evidence="10">
    <location>
        <begin position="304"/>
        <end position="524"/>
    </location>
</feature>
<dbReference type="InterPro" id="IPR006474">
    <property type="entry name" value="Helicase_Cas3_CRISPR-ass_core"/>
</dbReference>
<accession>A0A2R6XZE3</accession>
<dbReference type="Pfam" id="PF22590">
    <property type="entry name" value="Cas3-like_C_2"/>
    <property type="match status" value="1"/>
</dbReference>
<dbReference type="GO" id="GO:0046872">
    <property type="term" value="F:metal ion binding"/>
    <property type="evidence" value="ECO:0007669"/>
    <property type="project" value="UniProtKB-KW"/>
</dbReference>
<dbReference type="EMBL" id="PEBX01000073">
    <property type="protein sequence ID" value="PTQ55782.1"/>
    <property type="molecule type" value="Genomic_DNA"/>
</dbReference>
<evidence type="ECO:0000256" key="5">
    <source>
        <dbReference type="ARBA" id="ARBA00022741"/>
    </source>
</evidence>
<dbReference type="InterPro" id="IPR014001">
    <property type="entry name" value="Helicase_ATP-bd"/>
</dbReference>
<gene>
    <name evidence="12" type="ORF">BSOLF_1475</name>
</gene>
<dbReference type="NCBIfam" id="TIGR01596">
    <property type="entry name" value="cas3_HD"/>
    <property type="match status" value="1"/>
</dbReference>
<dbReference type="GO" id="GO:0004518">
    <property type="term" value="F:nuclease activity"/>
    <property type="evidence" value="ECO:0007669"/>
    <property type="project" value="UniProtKB-KW"/>
</dbReference>
<keyword evidence="7" id="KW-0347">Helicase</keyword>
<dbReference type="CDD" id="cd09641">
    <property type="entry name" value="Cas3''_I"/>
    <property type="match status" value="1"/>
</dbReference>
<dbReference type="PROSITE" id="PS51192">
    <property type="entry name" value="HELICASE_ATP_BIND_1"/>
    <property type="match status" value="1"/>
</dbReference>
<dbReference type="PANTHER" id="PTHR47963:SF9">
    <property type="entry name" value="CRISPR-ASSOCIATED ENDONUCLEASE_HELICASE CAS3"/>
    <property type="match status" value="1"/>
</dbReference>